<evidence type="ECO:0000256" key="1">
    <source>
        <dbReference type="ARBA" id="ARBA00004370"/>
    </source>
</evidence>
<proteinExistence type="predicted"/>
<feature type="domain" description="Phospholipid/glycerol acyltransferase" evidence="3">
    <location>
        <begin position="12"/>
        <end position="113"/>
    </location>
</feature>
<name>A0ABD1PIC2_9LAMI</name>
<dbReference type="SMART" id="SM00563">
    <property type="entry name" value="PlsC"/>
    <property type="match status" value="1"/>
</dbReference>
<keyword evidence="4" id="KW-0808">Transferase</keyword>
<dbReference type="Proteomes" id="UP001604277">
    <property type="component" value="Unassembled WGS sequence"/>
</dbReference>
<accession>A0ABD1PIC2</accession>
<sequence length="165" mass="18624">MAKNSSSKRKGVLFVCSHRTVLDAIYLSMALRRPVACSSYSVSRLTEILSPIKSARLSRNREKDAKLIEKLLEEGDLIVCAEGTTCREPYLLRFSALFAELTDQLVPVAISIRTSLFHGTTARGYKRMDPFFFAMNPRPVYEITFLNKLSHDQTCCWKIKPGSGK</sequence>
<reference evidence="5" key="1">
    <citation type="submission" date="2024-07" db="EMBL/GenBank/DDBJ databases">
        <title>Two chromosome-level genome assemblies of Korean endemic species Abeliophyllum distichum and Forsythia ovata (Oleaceae).</title>
        <authorList>
            <person name="Jang H."/>
        </authorList>
    </citation>
    <scope>NUCLEOTIDE SEQUENCE [LARGE SCALE GENOMIC DNA]</scope>
</reference>
<dbReference type="Pfam" id="PF01553">
    <property type="entry name" value="Acyltransferase"/>
    <property type="match status" value="1"/>
</dbReference>
<dbReference type="GO" id="GO:0016020">
    <property type="term" value="C:membrane"/>
    <property type="evidence" value="ECO:0007669"/>
    <property type="project" value="UniProtKB-SubCell"/>
</dbReference>
<evidence type="ECO:0000313" key="5">
    <source>
        <dbReference type="Proteomes" id="UP001604277"/>
    </source>
</evidence>
<dbReference type="AlphaFoldDB" id="A0ABD1PIC2"/>
<dbReference type="PANTHER" id="PTHR15486">
    <property type="entry name" value="ANCIENT UBIQUITOUS PROTEIN"/>
    <property type="match status" value="1"/>
</dbReference>
<dbReference type="SUPFAM" id="SSF69593">
    <property type="entry name" value="Glycerol-3-phosphate (1)-acyltransferase"/>
    <property type="match status" value="1"/>
</dbReference>
<keyword evidence="2" id="KW-0472">Membrane</keyword>
<dbReference type="EMBL" id="JBFOLJ010000019">
    <property type="protein sequence ID" value="KAL2463632.1"/>
    <property type="molecule type" value="Genomic_DNA"/>
</dbReference>
<organism evidence="4 5">
    <name type="scientific">Forsythia ovata</name>
    <dbReference type="NCBI Taxonomy" id="205694"/>
    <lineage>
        <taxon>Eukaryota</taxon>
        <taxon>Viridiplantae</taxon>
        <taxon>Streptophyta</taxon>
        <taxon>Embryophyta</taxon>
        <taxon>Tracheophyta</taxon>
        <taxon>Spermatophyta</taxon>
        <taxon>Magnoliopsida</taxon>
        <taxon>eudicotyledons</taxon>
        <taxon>Gunneridae</taxon>
        <taxon>Pentapetalae</taxon>
        <taxon>asterids</taxon>
        <taxon>lamiids</taxon>
        <taxon>Lamiales</taxon>
        <taxon>Oleaceae</taxon>
        <taxon>Forsythieae</taxon>
        <taxon>Forsythia</taxon>
    </lineage>
</organism>
<gene>
    <name evidence="4" type="ORF">Fot_53288</name>
</gene>
<dbReference type="GO" id="GO:0016746">
    <property type="term" value="F:acyltransferase activity"/>
    <property type="evidence" value="ECO:0007669"/>
    <property type="project" value="UniProtKB-KW"/>
</dbReference>
<keyword evidence="4" id="KW-0012">Acyltransferase</keyword>
<dbReference type="InterPro" id="IPR002123">
    <property type="entry name" value="Plipid/glycerol_acylTrfase"/>
</dbReference>
<evidence type="ECO:0000259" key="3">
    <source>
        <dbReference type="SMART" id="SM00563"/>
    </source>
</evidence>
<evidence type="ECO:0000313" key="4">
    <source>
        <dbReference type="EMBL" id="KAL2463632.1"/>
    </source>
</evidence>
<dbReference type="PANTHER" id="PTHR15486:SF96">
    <property type="entry name" value="LIPID DROPLET-REGULATING VLDL ASSEMBLY FACTOR AUP1"/>
    <property type="match status" value="1"/>
</dbReference>
<comment type="subcellular location">
    <subcellularLocation>
        <location evidence="1">Membrane</location>
    </subcellularLocation>
</comment>
<evidence type="ECO:0000256" key="2">
    <source>
        <dbReference type="ARBA" id="ARBA00023136"/>
    </source>
</evidence>
<comment type="caution">
    <text evidence="4">The sequence shown here is derived from an EMBL/GenBank/DDBJ whole genome shotgun (WGS) entry which is preliminary data.</text>
</comment>
<keyword evidence="5" id="KW-1185">Reference proteome</keyword>
<protein>
    <submittedName>
        <fullName evidence="4">Glycerol-3-phosphate acyltransferase 5</fullName>
    </submittedName>
</protein>